<dbReference type="InterPro" id="IPR000878">
    <property type="entry name" value="4pyrrol_Mease"/>
</dbReference>
<dbReference type="NCBIfam" id="TIGR00444">
    <property type="entry name" value="mazG"/>
    <property type="match status" value="1"/>
</dbReference>
<dbReference type="AlphaFoldDB" id="A0A150FSP0"/>
<dbReference type="FunFam" id="1.10.287.1080:FF:000003">
    <property type="entry name" value="Nucleoside triphosphate pyrophosphohydrolase"/>
    <property type="match status" value="1"/>
</dbReference>
<dbReference type="InterPro" id="IPR048015">
    <property type="entry name" value="NTP-PPase_MazG-like_N"/>
</dbReference>
<dbReference type="InterPro" id="IPR024180">
    <property type="entry name" value="Tetrapyrrole_Mease/MazG_pred"/>
</dbReference>
<feature type="domain" description="NTP pyrophosphohydrolase MazG-like" evidence="2">
    <location>
        <begin position="251"/>
        <end position="324"/>
    </location>
</feature>
<evidence type="ECO:0000313" key="4">
    <source>
        <dbReference type="EMBL" id="SHK69385.1"/>
    </source>
</evidence>
<dbReference type="NCBIfam" id="NF007113">
    <property type="entry name" value="PRK09562.1"/>
    <property type="match status" value="1"/>
</dbReference>
<dbReference type="RefSeq" id="WP_066071716.1">
    <property type="nucleotide sequence ID" value="NZ_FRBG01000004.1"/>
</dbReference>
<dbReference type="Pfam" id="PF03819">
    <property type="entry name" value="MazG"/>
    <property type="match status" value="2"/>
</dbReference>
<dbReference type="GO" id="GO:0032259">
    <property type="term" value="P:methylation"/>
    <property type="evidence" value="ECO:0007669"/>
    <property type="project" value="UniProtKB-KW"/>
</dbReference>
<dbReference type="GO" id="GO:0046047">
    <property type="term" value="P:TTP catabolic process"/>
    <property type="evidence" value="ECO:0007669"/>
    <property type="project" value="TreeGrafter"/>
</dbReference>
<keyword evidence="4" id="KW-0489">Methyltransferase</keyword>
<sequence length="479" mass="56085">MIIIVGLGPGDIDYISYKALSILKEKDNIYLRTKHHPIVKELSDMGIKYTSLDYFYEKEKDFDNVYQNISDFIIQKAKTQEIVYAVPGHPTVAEKTVSIIQDKAKQEGIKVKIVPSMSFVDAMFNLLKIDPCYGFSLVDALSIENEKINVKSDLIITQVYDNFIASDLKIKLMEYYDDEHYVYIVKGAGIKDKESVKKLKLYEIDIKESFDYLTSIYIPKAEDKKFKDVYDLENIMKKLRSENGCDWDKKQTHESLKPYVIEEAYELIDAIEKQDIDEMIEELGDLLLQVVFHCQIGKEEGYFDLNEVSDKICKKLIYRHPHVFEGKKIQKDFKKQWEQLKKEEKGEKTITESLMRIPKHLPALIKANKIQQKAALVGFDWDNIEDVYNKIQEEYKEIIDAQRSLNIQYIEEEVGDLLFAVVNLARFLNVDPEQALNKTNNKFIERFNYIEDAARKMNKSLEEMTLDEMDKLWEEAKNR</sequence>
<dbReference type="PANTHER" id="PTHR30522:SF0">
    <property type="entry name" value="NUCLEOSIDE TRIPHOSPHATE PYROPHOSPHOHYDROLASE"/>
    <property type="match status" value="1"/>
</dbReference>
<dbReference type="GO" id="GO:0046081">
    <property type="term" value="P:dUTP catabolic process"/>
    <property type="evidence" value="ECO:0007669"/>
    <property type="project" value="TreeGrafter"/>
</dbReference>
<gene>
    <name evidence="3" type="ORF">JWYL7_1673</name>
    <name evidence="4" type="ORF">SAMN05661008_00704</name>
</gene>
<dbReference type="GO" id="GO:0046076">
    <property type="term" value="P:dTTP catabolic process"/>
    <property type="evidence" value="ECO:0007669"/>
    <property type="project" value="TreeGrafter"/>
</dbReference>
<dbReference type="InterPro" id="IPR004518">
    <property type="entry name" value="MazG-like_dom"/>
</dbReference>
<protein>
    <submittedName>
        <fullName evidence="3 4">MazG family protein</fullName>
    </submittedName>
</protein>
<evidence type="ECO:0000259" key="1">
    <source>
        <dbReference type="Pfam" id="PF00590"/>
    </source>
</evidence>
<reference evidence="4 6" key="2">
    <citation type="submission" date="2016-11" db="EMBL/GenBank/DDBJ databases">
        <authorList>
            <person name="Varghese N."/>
            <person name="Submissions S."/>
        </authorList>
    </citation>
    <scope>NUCLEOTIDE SEQUENCE [LARGE SCALE GENOMIC DNA]</scope>
    <source>
        <strain evidence="4 6">DSM 7308</strain>
    </source>
</reference>
<comment type="caution">
    <text evidence="3">The sequence shown here is derived from an EMBL/GenBank/DDBJ whole genome shotgun (WGS) entry which is preliminary data.</text>
</comment>
<keyword evidence="6" id="KW-1185">Reference proteome</keyword>
<dbReference type="STRING" id="1121328.JWYL7_1673"/>
<organism evidence="3 5">
    <name type="scientific">Alkalithermobacter thermoalcaliphilus JW-YL-7 = DSM 7308</name>
    <dbReference type="NCBI Taxonomy" id="1121328"/>
    <lineage>
        <taxon>Bacteria</taxon>
        <taxon>Bacillati</taxon>
        <taxon>Bacillota</taxon>
        <taxon>Clostridia</taxon>
        <taxon>Peptostreptococcales</taxon>
        <taxon>Tepidibacteraceae</taxon>
        <taxon>Alkalithermobacter</taxon>
    </lineage>
</organism>
<dbReference type="GO" id="GO:0006203">
    <property type="term" value="P:dGTP catabolic process"/>
    <property type="evidence" value="ECO:0007669"/>
    <property type="project" value="TreeGrafter"/>
</dbReference>
<dbReference type="OrthoDB" id="9808939at2"/>
<reference evidence="3 5" key="1">
    <citation type="submission" date="2016-02" db="EMBL/GenBank/DDBJ databases">
        <title>Draft genome sequence for Clostridium paradoxum JW-YL-7.</title>
        <authorList>
            <person name="Utturkar S.M."/>
            <person name="Lancaster A."/>
            <person name="Poole F.L."/>
            <person name="Adams M.W."/>
            <person name="Brown S.D."/>
        </authorList>
    </citation>
    <scope>NUCLEOTIDE SEQUENCE [LARGE SCALE GENOMIC DNA]</scope>
    <source>
        <strain evidence="3 5">JW-YL-7</strain>
    </source>
</reference>
<dbReference type="GO" id="GO:0046052">
    <property type="term" value="P:UTP catabolic process"/>
    <property type="evidence" value="ECO:0007669"/>
    <property type="project" value="TreeGrafter"/>
</dbReference>
<dbReference type="InterPro" id="IPR048011">
    <property type="entry name" value="NTP-PPase_MazG-like_C"/>
</dbReference>
<dbReference type="InterPro" id="IPR035996">
    <property type="entry name" value="4pyrrol_Methylase_sf"/>
</dbReference>
<dbReference type="PANTHER" id="PTHR30522">
    <property type="entry name" value="NUCLEOSIDE TRIPHOSPHATE PYROPHOSPHOHYDROLASE"/>
    <property type="match status" value="1"/>
</dbReference>
<dbReference type="PATRIC" id="fig|1121328.3.peg.1684"/>
<dbReference type="SUPFAM" id="SSF53790">
    <property type="entry name" value="Tetrapyrrole methylase"/>
    <property type="match status" value="1"/>
</dbReference>
<dbReference type="SUPFAM" id="SSF101386">
    <property type="entry name" value="all-alpha NTP pyrophosphatases"/>
    <property type="match status" value="2"/>
</dbReference>
<evidence type="ECO:0000313" key="5">
    <source>
        <dbReference type="Proteomes" id="UP000092605"/>
    </source>
</evidence>
<dbReference type="Proteomes" id="UP000092605">
    <property type="component" value="Unassembled WGS sequence"/>
</dbReference>
<dbReference type="GO" id="GO:0006950">
    <property type="term" value="P:response to stress"/>
    <property type="evidence" value="ECO:0007669"/>
    <property type="project" value="UniProtKB-ARBA"/>
</dbReference>
<dbReference type="CDD" id="cd11723">
    <property type="entry name" value="YabN_N_like"/>
    <property type="match status" value="1"/>
</dbReference>
<dbReference type="GO" id="GO:0008168">
    <property type="term" value="F:methyltransferase activity"/>
    <property type="evidence" value="ECO:0007669"/>
    <property type="project" value="UniProtKB-KW"/>
</dbReference>
<dbReference type="Gene3D" id="3.40.1010.10">
    <property type="entry name" value="Cobalt-precorrin-4 Transmethylase, Domain 1"/>
    <property type="match status" value="1"/>
</dbReference>
<dbReference type="Gene3D" id="1.10.287.1080">
    <property type="entry name" value="MazG-like"/>
    <property type="match status" value="2"/>
</dbReference>
<proteinExistence type="predicted"/>
<dbReference type="EMBL" id="FRBG01000004">
    <property type="protein sequence ID" value="SHK69385.1"/>
    <property type="molecule type" value="Genomic_DNA"/>
</dbReference>
<dbReference type="CDD" id="cd11529">
    <property type="entry name" value="NTP-PPase_MazG_Cterm"/>
    <property type="match status" value="1"/>
</dbReference>
<dbReference type="EMBL" id="LSFY01000001">
    <property type="protein sequence ID" value="KXZ40598.1"/>
    <property type="molecule type" value="Genomic_DNA"/>
</dbReference>
<evidence type="ECO:0000313" key="3">
    <source>
        <dbReference type="EMBL" id="KXZ40598.1"/>
    </source>
</evidence>
<name>A0A150FSP0_CLOPD</name>
<dbReference type="PIRSF" id="PIRSF002845">
    <property type="entry name" value="Ttrprl_mtas_MazG"/>
    <property type="match status" value="1"/>
</dbReference>
<evidence type="ECO:0000259" key="2">
    <source>
        <dbReference type="Pfam" id="PF03819"/>
    </source>
</evidence>
<dbReference type="FunFam" id="1.10.287.1080:FF:000001">
    <property type="entry name" value="Nucleoside triphosphate pyrophosphohydrolase"/>
    <property type="match status" value="1"/>
</dbReference>
<accession>A0A150FSP0</accession>
<dbReference type="GO" id="GO:0047429">
    <property type="term" value="F:nucleoside triphosphate diphosphatase activity"/>
    <property type="evidence" value="ECO:0007669"/>
    <property type="project" value="InterPro"/>
</dbReference>
<feature type="domain" description="Tetrapyrrole methylase" evidence="1">
    <location>
        <begin position="1"/>
        <end position="204"/>
    </location>
</feature>
<dbReference type="InterPro" id="IPR011551">
    <property type="entry name" value="NTP_PyrPHydrolase_MazG"/>
</dbReference>
<dbReference type="InterPro" id="IPR035013">
    <property type="entry name" value="YabN_N"/>
</dbReference>
<dbReference type="Pfam" id="PF00590">
    <property type="entry name" value="TP_methylase"/>
    <property type="match status" value="1"/>
</dbReference>
<dbReference type="InterPro" id="IPR014777">
    <property type="entry name" value="4pyrrole_Mease_sub1"/>
</dbReference>
<dbReference type="CDD" id="cd11528">
    <property type="entry name" value="NTP-PPase_MazG_Nterm"/>
    <property type="match status" value="1"/>
</dbReference>
<evidence type="ECO:0000313" key="6">
    <source>
        <dbReference type="Proteomes" id="UP000323392"/>
    </source>
</evidence>
<feature type="domain" description="NTP pyrophosphohydrolase MazG-like" evidence="2">
    <location>
        <begin position="389"/>
        <end position="447"/>
    </location>
</feature>
<keyword evidence="4" id="KW-0808">Transferase</keyword>
<dbReference type="Proteomes" id="UP000323392">
    <property type="component" value="Unassembled WGS sequence"/>
</dbReference>
<dbReference type="GO" id="GO:0046061">
    <property type="term" value="P:dATP catabolic process"/>
    <property type="evidence" value="ECO:0007669"/>
    <property type="project" value="TreeGrafter"/>
</dbReference>